<protein>
    <recommendedName>
        <fullName evidence="4">SET domain-containing protein</fullName>
    </recommendedName>
</protein>
<feature type="region of interest" description="Disordered" evidence="1">
    <location>
        <begin position="639"/>
        <end position="658"/>
    </location>
</feature>
<feature type="compositionally biased region" description="Acidic residues" evidence="1">
    <location>
        <begin position="447"/>
        <end position="456"/>
    </location>
</feature>
<feature type="region of interest" description="Disordered" evidence="1">
    <location>
        <begin position="477"/>
        <end position="511"/>
    </location>
</feature>
<feature type="region of interest" description="Disordered" evidence="1">
    <location>
        <begin position="703"/>
        <end position="858"/>
    </location>
</feature>
<name>A0AAW1QL10_9CHLO</name>
<feature type="compositionally biased region" description="Polar residues" evidence="1">
    <location>
        <begin position="817"/>
        <end position="830"/>
    </location>
</feature>
<accession>A0AAW1QL10</accession>
<feature type="region of interest" description="Disordered" evidence="1">
    <location>
        <begin position="577"/>
        <end position="598"/>
    </location>
</feature>
<proteinExistence type="predicted"/>
<evidence type="ECO:0000256" key="1">
    <source>
        <dbReference type="SAM" id="MobiDB-lite"/>
    </source>
</evidence>
<comment type="caution">
    <text evidence="2">The sequence shown here is derived from an EMBL/GenBank/DDBJ whole genome shotgun (WGS) entry which is preliminary data.</text>
</comment>
<feature type="compositionally biased region" description="Low complexity" evidence="1">
    <location>
        <begin position="400"/>
        <end position="409"/>
    </location>
</feature>
<feature type="compositionally biased region" description="Basic and acidic residues" evidence="1">
    <location>
        <begin position="715"/>
        <end position="725"/>
    </location>
</feature>
<feature type="compositionally biased region" description="Low complexity" evidence="1">
    <location>
        <begin position="831"/>
        <end position="841"/>
    </location>
</feature>
<feature type="compositionally biased region" description="Pro residues" evidence="1">
    <location>
        <begin position="749"/>
        <end position="760"/>
    </location>
</feature>
<evidence type="ECO:0008006" key="4">
    <source>
        <dbReference type="Google" id="ProtNLM"/>
    </source>
</evidence>
<reference evidence="2 3" key="1">
    <citation type="journal article" date="2024" name="Nat. Commun.">
        <title>Phylogenomics reveals the evolutionary origins of lichenization in chlorophyte algae.</title>
        <authorList>
            <person name="Puginier C."/>
            <person name="Libourel C."/>
            <person name="Otte J."/>
            <person name="Skaloud P."/>
            <person name="Haon M."/>
            <person name="Grisel S."/>
            <person name="Petersen M."/>
            <person name="Berrin J.G."/>
            <person name="Delaux P.M."/>
            <person name="Dal Grande F."/>
            <person name="Keller J."/>
        </authorList>
    </citation>
    <scope>NUCLEOTIDE SEQUENCE [LARGE SCALE GENOMIC DNA]</scope>
    <source>
        <strain evidence="2 3">SAG 2145</strain>
    </source>
</reference>
<dbReference type="Proteomes" id="UP001438707">
    <property type="component" value="Unassembled WGS sequence"/>
</dbReference>
<keyword evidence="3" id="KW-1185">Reference proteome</keyword>
<evidence type="ECO:0000313" key="3">
    <source>
        <dbReference type="Proteomes" id="UP001438707"/>
    </source>
</evidence>
<sequence length="888" mass="96505">MAKYKKTGRKKTTKKTLILRTVAAQGEVCGPASEPPVCLPEYPEDVLKDYNWQFDGSVASQPELRPGEKRVLGVTLDAGLVGAYNAAQEGAPDRCQVLLPDADEPIEQTPEFKKKVAESTEYFLRELTRGQGATSLVQSLPEDAAVSDCLEEFEVGNMEPGSLSSTKELGLRTKSDTCGLGTGAILGVYRGFMCSTLHFNQRWKCEPYTHWQPRLLSEFAYRMNVYAADLARPADCSQGLMKDVWQHIPQETDSLTVSAFMYGNSLSRANDARHDIKGGTDKKEDIAARRNAVLLPVVIGRWPFLFMVAIKGIGPNTEVLLDYETPYWHTIYDHRRFWQQDEAAQRARTTARRRLPKVQVATSDVPGATANDLLAAQPSVLGKHSHDKNSPPPSAKRARAAATSPFAEPQVQADSEVNMGLHATKVHADDDAASIKDGEVLDLTVDGPEELPEDDVPLSQRLSSRRLGRSLKDCIQSAAPAPARPHTSGPATDPRLSIPHEPKPAAPAQEPLSMDAAVDMVFHEMRENPNNEVFKHLYAHMLQQHPGGQAPRPQTPPITPLSPLQTTVPASRISDLAEPANGQAGGTASPPNCHPLTHAGLNKFRQRFKDARAAMPEYAEPSSPPNDPDADLHCTAEAAAAAAPEQPTTPPWECRRETTPCFDENRLRFAKRQRPLPGSQDNPADGAPSELCLAMDSLLQRMQKRSGNPAAGDQACRDCEPEPKPVKPPKVFDPLGRHSQPAGAVKPLQHPPPIRAPRPQPLYDQPISPPRPVNLNNSPLKRRGPAGGRGGPLPNAFLPSSYSRHNPLGSRHGSGLASVSGNAPLLQQPSAAAGNTAAAPASQEARTRPSLLEGYGISRRPLLTEACKPIGKAGKMREEWQRRSKLLG</sequence>
<organism evidence="2 3">
    <name type="scientific">Apatococcus lobatus</name>
    <dbReference type="NCBI Taxonomy" id="904363"/>
    <lineage>
        <taxon>Eukaryota</taxon>
        <taxon>Viridiplantae</taxon>
        <taxon>Chlorophyta</taxon>
        <taxon>core chlorophytes</taxon>
        <taxon>Trebouxiophyceae</taxon>
        <taxon>Chlorellales</taxon>
        <taxon>Chlorellaceae</taxon>
        <taxon>Apatococcus</taxon>
    </lineage>
</organism>
<dbReference type="EMBL" id="JALJOS010000034">
    <property type="protein sequence ID" value="KAK9822132.1"/>
    <property type="molecule type" value="Genomic_DNA"/>
</dbReference>
<feature type="region of interest" description="Disordered" evidence="1">
    <location>
        <begin position="379"/>
        <end position="412"/>
    </location>
</feature>
<gene>
    <name evidence="2" type="ORF">WJX74_009778</name>
</gene>
<feature type="region of interest" description="Disordered" evidence="1">
    <location>
        <begin position="445"/>
        <end position="464"/>
    </location>
</feature>
<dbReference type="AlphaFoldDB" id="A0AAW1QL10"/>
<evidence type="ECO:0000313" key="2">
    <source>
        <dbReference type="EMBL" id="KAK9822132.1"/>
    </source>
</evidence>